<keyword evidence="1" id="KW-1133">Transmembrane helix</keyword>
<evidence type="ECO:0008006" key="4">
    <source>
        <dbReference type="Google" id="ProtNLM"/>
    </source>
</evidence>
<reference evidence="3" key="2">
    <citation type="submission" date="2016-01" db="EMBL/GenBank/DDBJ databases">
        <title>Complete genome sequence of Agromyces aureus AR33T and comparison with related organisms.</title>
        <authorList>
            <person name="Corretto E."/>
            <person name="Antonielli L."/>
            <person name="Sessitsch A."/>
            <person name="Brader G."/>
        </authorList>
    </citation>
    <scope>NUCLEOTIDE SEQUENCE [LARGE SCALE GENOMIC DNA]</scope>
    <source>
        <strain evidence="3">AR33</strain>
    </source>
</reference>
<evidence type="ECO:0000256" key="1">
    <source>
        <dbReference type="SAM" id="Phobius"/>
    </source>
</evidence>
<evidence type="ECO:0000313" key="3">
    <source>
        <dbReference type="Proteomes" id="UP000078437"/>
    </source>
</evidence>
<gene>
    <name evidence="2" type="ORF">ATC03_13910</name>
</gene>
<protein>
    <recommendedName>
        <fullName evidence="4">SAF domain-containing protein</fullName>
    </recommendedName>
</protein>
<reference evidence="2 3" key="1">
    <citation type="journal article" date="2016" name="Int. J. Syst. Evol. Microbiol.">
        <title>Agromyces aureus sp. nov., isolated from the rhizosphere of Salix caprea L. grown in a heavy-metal-contaminated soil.</title>
        <authorList>
            <person name="Corretto E."/>
            <person name="Antonielli L."/>
            <person name="Sessitsch A."/>
            <person name="Compant S."/>
            <person name="Gorfer M."/>
            <person name="Kuffner M."/>
            <person name="Brader G."/>
        </authorList>
    </citation>
    <scope>NUCLEOTIDE SEQUENCE [LARGE SCALE GENOMIC DNA]</scope>
    <source>
        <strain evidence="2 3">AR33</strain>
    </source>
</reference>
<name>A0A191WHA5_9MICO</name>
<sequence>MPRRTERGSIRIDPRLIIGVVLIVGSTAGVYTLVSGLDDATEVYTATETFTPGALIREADLIVERVRFGSTEVRYLEPDALPDGGLLVTSTIRSGELVPLASVDDVDRAGLATVVVPSRGALPEGVDRGTVVDVWSARQLGRGESEPPTVLVPEAEVAAIIDSGGMVDGDQRSVELLVPRDRVAALLQALAAEDAIDLVPARPEAER</sequence>
<dbReference type="Proteomes" id="UP000078437">
    <property type="component" value="Chromosome"/>
</dbReference>
<dbReference type="KEGG" id="agy:ATC03_13910"/>
<organism evidence="2 3">
    <name type="scientific">Agromyces aureus</name>
    <dbReference type="NCBI Taxonomy" id="453304"/>
    <lineage>
        <taxon>Bacteria</taxon>
        <taxon>Bacillati</taxon>
        <taxon>Actinomycetota</taxon>
        <taxon>Actinomycetes</taxon>
        <taxon>Micrococcales</taxon>
        <taxon>Microbacteriaceae</taxon>
        <taxon>Agromyces</taxon>
    </lineage>
</organism>
<proteinExistence type="predicted"/>
<keyword evidence="1" id="KW-0812">Transmembrane</keyword>
<evidence type="ECO:0000313" key="2">
    <source>
        <dbReference type="EMBL" id="ANJ27641.1"/>
    </source>
</evidence>
<feature type="transmembrane region" description="Helical" evidence="1">
    <location>
        <begin position="12"/>
        <end position="34"/>
    </location>
</feature>
<dbReference type="RefSeq" id="WP_067878276.1">
    <property type="nucleotide sequence ID" value="NZ_CP013979.1"/>
</dbReference>
<keyword evidence="1" id="KW-0472">Membrane</keyword>
<dbReference type="OrthoDB" id="5083100at2"/>
<keyword evidence="3" id="KW-1185">Reference proteome</keyword>
<dbReference type="EMBL" id="CP013979">
    <property type="protein sequence ID" value="ANJ27641.1"/>
    <property type="molecule type" value="Genomic_DNA"/>
</dbReference>
<dbReference type="STRING" id="453304.ATC03_13910"/>
<dbReference type="AlphaFoldDB" id="A0A191WHA5"/>
<accession>A0A191WHA5</accession>